<evidence type="ECO:0000313" key="2">
    <source>
        <dbReference type="EMBL" id="MFD0781848.1"/>
    </source>
</evidence>
<evidence type="ECO:0008006" key="4">
    <source>
        <dbReference type="Google" id="ProtNLM"/>
    </source>
</evidence>
<proteinExistence type="predicted"/>
<gene>
    <name evidence="2" type="ORF">ACFQZV_11155</name>
</gene>
<protein>
    <recommendedName>
        <fullName evidence="4">Secreted protein</fullName>
    </recommendedName>
</protein>
<organism evidence="2 3">
    <name type="scientific">Microbacterium koreense</name>
    <dbReference type="NCBI Taxonomy" id="323761"/>
    <lineage>
        <taxon>Bacteria</taxon>
        <taxon>Bacillati</taxon>
        <taxon>Actinomycetota</taxon>
        <taxon>Actinomycetes</taxon>
        <taxon>Micrococcales</taxon>
        <taxon>Microbacteriaceae</taxon>
        <taxon>Microbacterium</taxon>
    </lineage>
</organism>
<evidence type="ECO:0000256" key="1">
    <source>
        <dbReference type="SAM" id="SignalP"/>
    </source>
</evidence>
<comment type="caution">
    <text evidence="2">The sequence shown here is derived from an EMBL/GenBank/DDBJ whole genome shotgun (WGS) entry which is preliminary data.</text>
</comment>
<feature type="signal peptide" evidence="1">
    <location>
        <begin position="1"/>
        <end position="27"/>
    </location>
</feature>
<accession>A0ABW2ZT61</accession>
<evidence type="ECO:0000313" key="3">
    <source>
        <dbReference type="Proteomes" id="UP001597042"/>
    </source>
</evidence>
<feature type="chain" id="PRO_5046675555" description="Secreted protein" evidence="1">
    <location>
        <begin position="28"/>
        <end position="158"/>
    </location>
</feature>
<dbReference type="RefSeq" id="WP_378749524.1">
    <property type="nucleotide sequence ID" value="NZ_JBHSSV010000001.1"/>
</dbReference>
<name>A0ABW2ZT61_9MICO</name>
<dbReference type="EMBL" id="JBHTIM010000001">
    <property type="protein sequence ID" value="MFD0781848.1"/>
    <property type="molecule type" value="Genomic_DNA"/>
</dbReference>
<dbReference type="Proteomes" id="UP001597042">
    <property type="component" value="Unassembled WGS sequence"/>
</dbReference>
<reference evidence="3" key="1">
    <citation type="journal article" date="2019" name="Int. J. Syst. Evol. Microbiol.">
        <title>The Global Catalogue of Microorganisms (GCM) 10K type strain sequencing project: providing services to taxonomists for standard genome sequencing and annotation.</title>
        <authorList>
            <consortium name="The Broad Institute Genomics Platform"/>
            <consortium name="The Broad Institute Genome Sequencing Center for Infectious Disease"/>
            <person name="Wu L."/>
            <person name="Ma J."/>
        </authorList>
    </citation>
    <scope>NUCLEOTIDE SEQUENCE [LARGE SCALE GENOMIC DNA]</scope>
    <source>
        <strain evidence="3">CCUG 50754</strain>
    </source>
</reference>
<keyword evidence="3" id="KW-1185">Reference proteome</keyword>
<sequence>MRFATAVPAAMTAGILALFGASTTAHSAVQTSPAHASATMNQASVNSDTVPDDGYFDITCTPWAGIDLQGAPTARGETHCVVPVDTTIGVTTILYVDGWNVGSAYNECTLNEITPVCAGVPVIRDVSGSTFCARTLVSFQLPDGWRHVATSSGTGCPV</sequence>
<keyword evidence="1" id="KW-0732">Signal</keyword>